<name>A0ABS6BJK1_9SPHN</name>
<keyword evidence="4" id="KW-0460">Magnesium</keyword>
<gene>
    <name evidence="6" type="primary">nudC</name>
    <name evidence="6" type="ORF">KOF26_08975</name>
</gene>
<proteinExistence type="predicted"/>
<evidence type="ECO:0000313" key="6">
    <source>
        <dbReference type="EMBL" id="MBU3077996.1"/>
    </source>
</evidence>
<dbReference type="EC" id="3.6.1.22" evidence="6"/>
<dbReference type="NCBIfam" id="NF001299">
    <property type="entry name" value="PRK00241.1"/>
    <property type="match status" value="1"/>
</dbReference>
<dbReference type="Proteomes" id="UP000776276">
    <property type="component" value="Unassembled WGS sequence"/>
</dbReference>
<keyword evidence="3 6" id="KW-0378">Hydrolase</keyword>
<feature type="domain" description="Nudix hydrolase" evidence="5">
    <location>
        <begin position="151"/>
        <end position="274"/>
    </location>
</feature>
<dbReference type="InterPro" id="IPR020084">
    <property type="entry name" value="NUDIX_hydrolase_CS"/>
</dbReference>
<dbReference type="PROSITE" id="PS51462">
    <property type="entry name" value="NUDIX"/>
    <property type="match status" value="1"/>
</dbReference>
<dbReference type="InterPro" id="IPR000086">
    <property type="entry name" value="NUDIX_hydrolase_dom"/>
</dbReference>
<protein>
    <submittedName>
        <fullName evidence="6">NAD(+) diphosphatase</fullName>
        <ecNumber evidence="6">3.6.1.22</ecNumber>
    </submittedName>
</protein>
<evidence type="ECO:0000256" key="1">
    <source>
        <dbReference type="ARBA" id="ARBA00001946"/>
    </source>
</evidence>
<dbReference type="Pfam" id="PF09297">
    <property type="entry name" value="Zn_ribbon_NUD"/>
    <property type="match status" value="1"/>
</dbReference>
<dbReference type="PROSITE" id="PS00893">
    <property type="entry name" value="NUDIX_BOX"/>
    <property type="match status" value="1"/>
</dbReference>
<evidence type="ECO:0000313" key="7">
    <source>
        <dbReference type="Proteomes" id="UP000776276"/>
    </source>
</evidence>
<accession>A0ABS6BJK1</accession>
<dbReference type="PANTHER" id="PTHR42904">
    <property type="entry name" value="NUDIX HYDROLASE, NUDC SUBFAMILY"/>
    <property type="match status" value="1"/>
</dbReference>
<dbReference type="Pfam" id="PF00293">
    <property type="entry name" value="NUDIX"/>
    <property type="match status" value="1"/>
</dbReference>
<keyword evidence="2" id="KW-0479">Metal-binding</keyword>
<keyword evidence="7" id="KW-1185">Reference proteome</keyword>
<evidence type="ECO:0000256" key="3">
    <source>
        <dbReference type="ARBA" id="ARBA00022801"/>
    </source>
</evidence>
<dbReference type="CDD" id="cd03429">
    <property type="entry name" value="NUDIX_NADH_pyrophosphatase_Nudt13"/>
    <property type="match status" value="1"/>
</dbReference>
<dbReference type="InterPro" id="IPR015376">
    <property type="entry name" value="Znr_NADH_PPase"/>
</dbReference>
<dbReference type="RefSeq" id="WP_216323439.1">
    <property type="nucleotide sequence ID" value="NZ_JAHKRT010000004.1"/>
</dbReference>
<dbReference type="InterPro" id="IPR050241">
    <property type="entry name" value="NAD-cap_RNA_hydrolase_NudC"/>
</dbReference>
<reference evidence="6 7" key="1">
    <citation type="submission" date="2021-06" db="EMBL/GenBank/DDBJ databases">
        <title>Sphingomonas sp. XMGL2, whole genome shotgun sequencing project.</title>
        <authorList>
            <person name="Zhao G."/>
            <person name="Shen L."/>
        </authorList>
    </citation>
    <scope>NUCLEOTIDE SEQUENCE [LARGE SCALE GENOMIC DNA]</scope>
    <source>
        <strain evidence="6 7">XMGL2</strain>
    </source>
</reference>
<evidence type="ECO:0000259" key="5">
    <source>
        <dbReference type="PROSITE" id="PS51462"/>
    </source>
</evidence>
<organism evidence="6 7">
    <name type="scientific">Sphingomonas quercus</name>
    <dbReference type="NCBI Taxonomy" id="2842451"/>
    <lineage>
        <taxon>Bacteria</taxon>
        <taxon>Pseudomonadati</taxon>
        <taxon>Pseudomonadota</taxon>
        <taxon>Alphaproteobacteria</taxon>
        <taxon>Sphingomonadales</taxon>
        <taxon>Sphingomonadaceae</taxon>
        <taxon>Sphingomonas</taxon>
    </lineage>
</organism>
<comment type="cofactor">
    <cofactor evidence="1">
        <name>Mg(2+)</name>
        <dbReference type="ChEBI" id="CHEBI:18420"/>
    </cofactor>
</comment>
<sequence>MTRPGFTGSALDRADPIRQDPAALAAARADAGARLLRMDGIDPVVGPDGLLDWGGLDEAPPGAFLALLGLIGGSPRFVALSGIPGGAQRSPLMMELLDAWPPEEAATYAAARSLIDWHARHPFCARCGAETAPIRGGWARSCPRCRTEHFPRVDPVVIMLAEHRGRVLVGRQASWKPGRYSALAGFVEPGESVEEAVARELHEEAGILATDIRYLASQPWPFPSQLMIACVARTANDALTIDRHELDHAMWVDRAGVEAALAKLPGAPFDPPPAYAIAHSLFRMWLDG</sequence>
<dbReference type="PANTHER" id="PTHR42904:SF6">
    <property type="entry name" value="NAD-CAPPED RNA HYDROLASE NUDT12"/>
    <property type="match status" value="1"/>
</dbReference>
<comment type="caution">
    <text evidence="6">The sequence shown here is derived from an EMBL/GenBank/DDBJ whole genome shotgun (WGS) entry which is preliminary data.</text>
</comment>
<dbReference type="InterPro" id="IPR049734">
    <property type="entry name" value="NudC-like_C"/>
</dbReference>
<evidence type="ECO:0000256" key="2">
    <source>
        <dbReference type="ARBA" id="ARBA00022723"/>
    </source>
</evidence>
<dbReference type="EMBL" id="JAHKRT010000004">
    <property type="protein sequence ID" value="MBU3077996.1"/>
    <property type="molecule type" value="Genomic_DNA"/>
</dbReference>
<evidence type="ECO:0000256" key="4">
    <source>
        <dbReference type="ARBA" id="ARBA00022842"/>
    </source>
</evidence>
<dbReference type="GO" id="GO:0016787">
    <property type="term" value="F:hydrolase activity"/>
    <property type="evidence" value="ECO:0007669"/>
    <property type="project" value="UniProtKB-KW"/>
</dbReference>